<dbReference type="SUPFAM" id="SSF49464">
    <property type="entry name" value="Carboxypeptidase regulatory domain-like"/>
    <property type="match status" value="1"/>
</dbReference>
<evidence type="ECO:0000313" key="3">
    <source>
        <dbReference type="Proteomes" id="UP000271125"/>
    </source>
</evidence>
<dbReference type="Gene3D" id="2.60.40.1120">
    <property type="entry name" value="Carboxypeptidase-like, regulatory domain"/>
    <property type="match status" value="1"/>
</dbReference>
<dbReference type="EMBL" id="QNBD01000181">
    <property type="protein sequence ID" value="RKX69593.1"/>
    <property type="molecule type" value="Genomic_DNA"/>
</dbReference>
<comment type="caution">
    <text evidence="2">The sequence shown here is derived from an EMBL/GenBank/DDBJ whole genome shotgun (WGS) entry which is preliminary data.</text>
</comment>
<keyword evidence="1" id="KW-0802">TPR repeat</keyword>
<dbReference type="PROSITE" id="PS50005">
    <property type="entry name" value="TPR"/>
    <property type="match status" value="1"/>
</dbReference>
<evidence type="ECO:0000256" key="1">
    <source>
        <dbReference type="PROSITE-ProRule" id="PRU00339"/>
    </source>
</evidence>
<proteinExistence type="predicted"/>
<evidence type="ECO:0008006" key="4">
    <source>
        <dbReference type="Google" id="ProtNLM"/>
    </source>
</evidence>
<dbReference type="Proteomes" id="UP000271125">
    <property type="component" value="Unassembled WGS sequence"/>
</dbReference>
<reference evidence="2 3" key="1">
    <citation type="submission" date="2018-06" db="EMBL/GenBank/DDBJ databases">
        <title>Extensive metabolic versatility and redundancy in microbially diverse, dynamic hydrothermal sediments.</title>
        <authorList>
            <person name="Dombrowski N."/>
            <person name="Teske A."/>
            <person name="Baker B.J."/>
        </authorList>
    </citation>
    <scope>NUCLEOTIDE SEQUENCE [LARGE SCALE GENOMIC DNA]</scope>
    <source>
        <strain evidence="2">B10_G13</strain>
    </source>
</reference>
<name>A0A660SG35_UNCT6</name>
<gene>
    <name evidence="2" type="ORF">DRP43_04230</name>
</gene>
<feature type="repeat" description="TPR" evidence="1">
    <location>
        <begin position="408"/>
        <end position="441"/>
    </location>
</feature>
<protein>
    <recommendedName>
        <fullName evidence="4">Tetratricopeptide repeat protein</fullName>
    </recommendedName>
</protein>
<evidence type="ECO:0000313" key="2">
    <source>
        <dbReference type="EMBL" id="RKX69593.1"/>
    </source>
</evidence>
<dbReference type="InterPro" id="IPR019734">
    <property type="entry name" value="TPR_rpt"/>
</dbReference>
<sequence length="460" mass="52764">MEVFMKKLLLLLFVLILIVPLQGEFQSDNVYIDIPSANVLPNGRFEISISAGFPTDNTILNKPDYDIYFTYGLLSKLDMRLSMFTLNDWVIDINYNIVKETKNVPAFAVGLFDVTYRKYISSGGGGSETNTGFPDENYGDQRAIENASLYFVMTKSFSDIIKFNIGIGRGRFIGMSGISHYFNYSAFSNDWRNADPNMLVGFFIGGMVRLLPKTYFIAEFDGRDANAGIRYFNKYFSIGMAGTHLETYTAPDNPQISARYYANITVNSSMLEKPRKPIIRYFTLNGKILDRATMKPIADGYVFLPDISENKYKIDEYGRFKLKFRKGEYWLKGLAPGYYWQKQKVIVNENTGEITFLLKKKVKKVKKIVKKQEPKIIKKAPVIKKKTIPAVKKKITIKKKKTTARVSISKLYAEGMKAYLKGNYKRAINRFAKVKRINPNYKNVQKYYRQAKKRLKALGG</sequence>
<dbReference type="AlphaFoldDB" id="A0A660SG35"/>
<organism evidence="2 3">
    <name type="scientific">candidate division TA06 bacterium</name>
    <dbReference type="NCBI Taxonomy" id="2250710"/>
    <lineage>
        <taxon>Bacteria</taxon>
        <taxon>Bacteria division TA06</taxon>
    </lineage>
</organism>
<dbReference type="InterPro" id="IPR008969">
    <property type="entry name" value="CarboxyPept-like_regulatory"/>
</dbReference>
<accession>A0A660SG35</accession>